<name>A0A5B7WW14_9MICC</name>
<sequence>MTPQGTTLVTGASGFLGSRVVRRLIDCNIKVVGVDNKPSPDASFPFFECDISNKQQVHTRLSHISADVLIHLAAIHFIPECEANPQLTYETNVIGTRNMLEYSARTGVSTFTFASSADVYQPSVFEHTEDDALSSPSVYGRSKIAAEALVREWHRLQPGRTANILRLFNLVGRDDPVDHLIPSLVKKMYNTQNIYVGNFSSQRDYVLVDDVADLMLRTTTDGEIRILNVGNGVGYSGFEVFNEVSNQIGGPHFAVVSAELTRSMDRPRLVANRGRLDLYDSAFPRRNLSEMLSLVLNDGLS</sequence>
<protein>
    <recommendedName>
        <fullName evidence="1">NAD-dependent epimerase/dehydratase domain-containing protein</fullName>
    </recommendedName>
</protein>
<dbReference type="RefSeq" id="WP_138926836.1">
    <property type="nucleotide sequence ID" value="NZ_CP034412.1"/>
</dbReference>
<accession>A0A5B7WW14</accession>
<dbReference type="EMBL" id="CP034412">
    <property type="protein sequence ID" value="QCY48198.1"/>
    <property type="molecule type" value="Genomic_DNA"/>
</dbReference>
<dbReference type="InterPro" id="IPR050177">
    <property type="entry name" value="Lipid_A_modif_metabolic_enz"/>
</dbReference>
<dbReference type="Proteomes" id="UP000307000">
    <property type="component" value="Chromosome"/>
</dbReference>
<dbReference type="Gene3D" id="3.40.50.720">
    <property type="entry name" value="NAD(P)-binding Rossmann-like Domain"/>
    <property type="match status" value="1"/>
</dbReference>
<reference evidence="2 3" key="1">
    <citation type="submission" date="2018-12" db="EMBL/GenBank/DDBJ databases">
        <title>Complete Genome Sequence of Glutamicibacter creatinolyticus strain LGCM259,isolated from an abscess of a 12-year-old mare in Italy.</title>
        <authorList>
            <person name="Santos R.G."/>
            <person name="Silva A.L."/>
            <person name="Seyffert N."/>
            <person name="Castro T.L.P."/>
            <person name="Attili A.R."/>
            <person name="Rifici C."/>
            <person name="Mazzullo G."/>
            <person name="Brenig B."/>
            <person name="Venanzi F."/>
            <person name="Azevedo V."/>
        </authorList>
    </citation>
    <scope>NUCLEOTIDE SEQUENCE [LARGE SCALE GENOMIC DNA]</scope>
    <source>
        <strain evidence="2 3">LGCM 259</strain>
    </source>
</reference>
<dbReference type="PANTHER" id="PTHR43245:SF13">
    <property type="entry name" value="UDP-D-APIOSE_UDP-D-XYLOSE SYNTHASE 2"/>
    <property type="match status" value="1"/>
</dbReference>
<evidence type="ECO:0000259" key="1">
    <source>
        <dbReference type="Pfam" id="PF01370"/>
    </source>
</evidence>
<dbReference type="InterPro" id="IPR001509">
    <property type="entry name" value="Epimerase_deHydtase"/>
</dbReference>
<evidence type="ECO:0000313" key="3">
    <source>
        <dbReference type="Proteomes" id="UP000307000"/>
    </source>
</evidence>
<evidence type="ECO:0000313" key="2">
    <source>
        <dbReference type="EMBL" id="QCY48198.1"/>
    </source>
</evidence>
<organism evidence="2 3">
    <name type="scientific">Glutamicibacter creatinolyticus</name>
    <dbReference type="NCBI Taxonomy" id="162496"/>
    <lineage>
        <taxon>Bacteria</taxon>
        <taxon>Bacillati</taxon>
        <taxon>Actinomycetota</taxon>
        <taxon>Actinomycetes</taxon>
        <taxon>Micrococcales</taxon>
        <taxon>Micrococcaceae</taxon>
        <taxon>Glutamicibacter</taxon>
    </lineage>
</organism>
<keyword evidence="3" id="KW-1185">Reference proteome</keyword>
<dbReference type="Pfam" id="PF01370">
    <property type="entry name" value="Epimerase"/>
    <property type="match status" value="1"/>
</dbReference>
<feature type="domain" description="NAD-dependent epimerase/dehydratase" evidence="1">
    <location>
        <begin position="8"/>
        <end position="230"/>
    </location>
</feature>
<gene>
    <name evidence="2" type="ORF">GcLGCM259_2491</name>
</gene>
<dbReference type="AlphaFoldDB" id="A0A5B7WW14"/>
<dbReference type="SUPFAM" id="SSF51735">
    <property type="entry name" value="NAD(P)-binding Rossmann-fold domains"/>
    <property type="match status" value="1"/>
</dbReference>
<dbReference type="KEGG" id="gcr:GcLGCM259_2491"/>
<proteinExistence type="predicted"/>
<dbReference type="InterPro" id="IPR036291">
    <property type="entry name" value="NAD(P)-bd_dom_sf"/>
</dbReference>
<dbReference type="PANTHER" id="PTHR43245">
    <property type="entry name" value="BIFUNCTIONAL POLYMYXIN RESISTANCE PROTEIN ARNA"/>
    <property type="match status" value="1"/>
</dbReference>